<name>A0A8J3VCA7_9ACTN</name>
<dbReference type="SUPFAM" id="SSF69318">
    <property type="entry name" value="Integrin alpha N-terminal domain"/>
    <property type="match status" value="1"/>
</dbReference>
<keyword evidence="1" id="KW-0732">Signal</keyword>
<dbReference type="CDD" id="cd00110">
    <property type="entry name" value="LamG"/>
    <property type="match status" value="1"/>
</dbReference>
<dbReference type="InterPro" id="IPR006558">
    <property type="entry name" value="LamG-like"/>
</dbReference>
<accession>A0A8J3VCA7</accession>
<dbReference type="SMART" id="SM00560">
    <property type="entry name" value="LamGL"/>
    <property type="match status" value="1"/>
</dbReference>
<dbReference type="InterPro" id="IPR031325">
    <property type="entry name" value="RHS_repeat"/>
</dbReference>
<feature type="compositionally biased region" description="Low complexity" evidence="4">
    <location>
        <begin position="3783"/>
        <end position="3798"/>
    </location>
</feature>
<dbReference type="InterPro" id="IPR022385">
    <property type="entry name" value="Rhs_assc_core"/>
</dbReference>
<evidence type="ECO:0000256" key="1">
    <source>
        <dbReference type="ARBA" id="ARBA00022729"/>
    </source>
</evidence>
<dbReference type="PANTHER" id="PTHR32305">
    <property type="match status" value="1"/>
</dbReference>
<dbReference type="Gene3D" id="2.180.10.10">
    <property type="entry name" value="RHS repeat-associated core"/>
    <property type="match status" value="5"/>
</dbReference>
<dbReference type="Pfam" id="PF13385">
    <property type="entry name" value="Laminin_G_3"/>
    <property type="match status" value="2"/>
</dbReference>
<dbReference type="SMART" id="SM00458">
    <property type="entry name" value="RICIN"/>
    <property type="match status" value="1"/>
</dbReference>
<comment type="caution">
    <text evidence="8">The sequence shown here is derived from an EMBL/GenBank/DDBJ whole genome shotgun (WGS) entry which is preliminary data.</text>
</comment>
<dbReference type="SUPFAM" id="SSF49899">
    <property type="entry name" value="Concanavalin A-like lectins/glucanases"/>
    <property type="match status" value="3"/>
</dbReference>
<dbReference type="PROSITE" id="PS50818">
    <property type="entry name" value="INTEIN_C_TER"/>
    <property type="match status" value="1"/>
</dbReference>
<organism evidence="8 9">
    <name type="scientific">Rhizocola hellebori</name>
    <dbReference type="NCBI Taxonomy" id="1392758"/>
    <lineage>
        <taxon>Bacteria</taxon>
        <taxon>Bacillati</taxon>
        <taxon>Actinomycetota</taxon>
        <taxon>Actinomycetes</taxon>
        <taxon>Micromonosporales</taxon>
        <taxon>Micromonosporaceae</taxon>
        <taxon>Rhizocola</taxon>
    </lineage>
</organism>
<dbReference type="Gene3D" id="2.60.120.200">
    <property type="match status" value="3"/>
</dbReference>
<dbReference type="Pfam" id="PF00652">
    <property type="entry name" value="Ricin_B_lectin"/>
    <property type="match status" value="1"/>
</dbReference>
<proteinExistence type="predicted"/>
<dbReference type="Pfam" id="PF25023">
    <property type="entry name" value="TEN_YD-shell"/>
    <property type="match status" value="1"/>
</dbReference>
<keyword evidence="9" id="KW-1185">Reference proteome</keyword>
<evidence type="ECO:0000256" key="4">
    <source>
        <dbReference type="SAM" id="MobiDB-lite"/>
    </source>
</evidence>
<dbReference type="InterPro" id="IPR001791">
    <property type="entry name" value="Laminin_G"/>
</dbReference>
<dbReference type="Pfam" id="PF13517">
    <property type="entry name" value="FG-GAP_3"/>
    <property type="match status" value="1"/>
</dbReference>
<reference evidence="8" key="1">
    <citation type="submission" date="2021-01" db="EMBL/GenBank/DDBJ databases">
        <title>Whole genome shotgun sequence of Rhizocola hellebori NBRC 109834.</title>
        <authorList>
            <person name="Komaki H."/>
            <person name="Tamura T."/>
        </authorList>
    </citation>
    <scope>NUCLEOTIDE SEQUENCE</scope>
    <source>
        <strain evidence="8">NBRC 109834</strain>
    </source>
</reference>
<dbReference type="InterPro" id="IPR028994">
    <property type="entry name" value="Integrin_alpha_N"/>
</dbReference>
<dbReference type="InterPro" id="IPR056823">
    <property type="entry name" value="TEN-like_YD-shell"/>
</dbReference>
<dbReference type="Proteomes" id="UP000612899">
    <property type="component" value="Unassembled WGS sequence"/>
</dbReference>
<evidence type="ECO:0000256" key="2">
    <source>
        <dbReference type="ARBA" id="ARBA00022737"/>
    </source>
</evidence>
<feature type="region of interest" description="Disordered" evidence="4">
    <location>
        <begin position="59"/>
        <end position="90"/>
    </location>
</feature>
<feature type="domain" description="Ricin B lectin" evidence="6">
    <location>
        <begin position="1005"/>
        <end position="1134"/>
    </location>
</feature>
<evidence type="ECO:0000313" key="9">
    <source>
        <dbReference type="Proteomes" id="UP000612899"/>
    </source>
</evidence>
<feature type="region of interest" description="Disordered" evidence="4">
    <location>
        <begin position="3769"/>
        <end position="3798"/>
    </location>
</feature>
<keyword evidence="5" id="KW-1133">Transmembrane helix</keyword>
<keyword evidence="3" id="KW-1015">Disulfide bond</keyword>
<dbReference type="InterPro" id="IPR045351">
    <property type="entry name" value="DUF6531"/>
</dbReference>
<dbReference type="EMBL" id="BONY01000002">
    <property type="protein sequence ID" value="GIH02379.1"/>
    <property type="molecule type" value="Genomic_DNA"/>
</dbReference>
<dbReference type="SUPFAM" id="SSF50370">
    <property type="entry name" value="Ricin B-like lectins"/>
    <property type="match status" value="1"/>
</dbReference>
<dbReference type="RefSeq" id="WP_203906327.1">
    <property type="nucleotide sequence ID" value="NZ_BONY01000002.1"/>
</dbReference>
<dbReference type="PROSITE" id="PS50231">
    <property type="entry name" value="RICIN_B_LECTIN"/>
    <property type="match status" value="1"/>
</dbReference>
<evidence type="ECO:0000259" key="6">
    <source>
        <dbReference type="SMART" id="SM00458"/>
    </source>
</evidence>
<dbReference type="PANTHER" id="PTHR32305:SF15">
    <property type="entry name" value="PROTEIN RHSA-RELATED"/>
    <property type="match status" value="1"/>
</dbReference>
<dbReference type="InterPro" id="IPR050708">
    <property type="entry name" value="T6SS_VgrG/RHS"/>
</dbReference>
<dbReference type="InterPro" id="IPR030934">
    <property type="entry name" value="Intein_C"/>
</dbReference>
<feature type="compositionally biased region" description="Polar residues" evidence="4">
    <location>
        <begin position="68"/>
        <end position="77"/>
    </location>
</feature>
<feature type="transmembrane region" description="Helical" evidence="5">
    <location>
        <begin position="3574"/>
        <end position="3595"/>
    </location>
</feature>
<evidence type="ECO:0000313" key="8">
    <source>
        <dbReference type="EMBL" id="GIH02379.1"/>
    </source>
</evidence>
<feature type="transmembrane region" description="Helical" evidence="5">
    <location>
        <begin position="3545"/>
        <end position="3567"/>
    </location>
</feature>
<evidence type="ECO:0000256" key="5">
    <source>
        <dbReference type="SAM" id="Phobius"/>
    </source>
</evidence>
<keyword evidence="2" id="KW-0677">Repeat</keyword>
<feature type="domain" description="LamG-like jellyroll fold" evidence="7">
    <location>
        <begin position="2098"/>
        <end position="2230"/>
    </location>
</feature>
<dbReference type="NCBIfam" id="TIGR01443">
    <property type="entry name" value="intein_Cterm"/>
    <property type="match status" value="1"/>
</dbReference>
<keyword evidence="5" id="KW-0812">Transmembrane</keyword>
<dbReference type="InterPro" id="IPR013517">
    <property type="entry name" value="FG-GAP"/>
</dbReference>
<dbReference type="NCBIfam" id="TIGR01643">
    <property type="entry name" value="YD_repeat_2x"/>
    <property type="match status" value="6"/>
</dbReference>
<evidence type="ECO:0000259" key="7">
    <source>
        <dbReference type="SMART" id="SM00560"/>
    </source>
</evidence>
<sequence length="4004" mass="419185">MRGVRIVVPLVLAMAISFGLPSGALPSDGGFPLAWLWSWLKQSPSFAAGAFGQIPHQVVGSADRHSHQVPTSATDPNGLSDGPPAKQRVTKPFVTPHRFGTFDPATSVRIAEESTPTSDMYRNADGSFARKVYQDPVNYKDGRGVWQRIDRQLHLAGDGRVAQKAADTDFTLGRDSADAHLVTMRLDAGHSYSYGLSGAAAVRPLLDANSALYRGVLPGVDLKLETLGIGVKESLILHSAQVPASFDFPLDLEGLTASLAPNGSVLFKDSAGLVQASTPAGFMTDAKFDRASGDFTRSDDVRYELVNGGTTLRVTPDAKWLADPARVFPVTLDPSSFKETGDTYVYKTSSVDHSAEDNLAVGTYDGGTHVARSLMHFTGFSSSFAGSTISAAYLWAWLSWTYNCTAKKVLVKPVTSAWEAATVDWPGPSLGAEMGSATPNPGAACGNDEGNRSVGTGVTFTLQTAPIQAWLTGTANNGLALVAPSETDSTQWKRFTSRNYANYAYSPYLILVYTGPGTPQVDGAYPPSGYNSPSLTPVLIAQAHDPDHSGSPFTYQFQVYDDNGAVVADSGQIASSSWQVPAGKLQKGEAYSWAIVASDGASSSPPSVYSLTTLPVQPPVTSRLAENGVKGFEPSAGNYTTSATDVKIATVGPPLDNRRTYNSLDTRSTLAFGTGWSSLADMRISELDVDATSHAPQTLSVVYSGGQEAVFGRRADHSWAPPQGSSAKLSCLNSSAQVITCPATVSAPVFGYRLRDRDGITYDFTQASGGAYAVTSLTDAGGRKETLTYPAGSLQVSKMTSASGRALSFTWSGGHVTQVATDPATPGDASTISTWVFTYTGQLLTKVCPPDDSVHCTVYAYAAQGTGYPSLVENLGPTSNWRLNDAAGSSSAVSSALDQGGADNGVPSATVAFGQPGPLVGTPSTAAQFNGTDASVALPQNLVSESGYRSVSLWFKTTATGRVILGQSNQPITVGTTNRNYTPTLYVDTTGKLVGQFPVAPGVANFGSLLAGEAGLCMDVVGPSNAPGTKAHLWTCYNTTSQQWAWNSNGTIGTTVGGQLRCLDAVDGVANRGVVINPCSTNANQKWRMDPNGNIVVSSTGRCLVVQKAAAEGNVLMVRDCVNPVSPEQVWTTSKHASMTSTGPAVNDGQWHHAVIAASGNSQTLYQDGVAVGTKTGLVVAGNQKYQYLGAGFFGGEWPSYPNPTPLTNQGHANYFSGSIGEVAFFDRPLTQAQVSALKSARDNANRPLATITRPSGNIAADVRYDAITSTVTQVTDENGGLWKVDAPAVEGSYLVHSSTVLGASPADYWRMSETGVSDAVNELDGGTAVYSGNVLLGSAEGPFGGATWAAHFDGAGGYLQLPPEDVPGAQPQSIALWFKAGSGATGTLFGYQDQPIGTTPASWTPALYVGTDGRLRGKFWNGNATNLLASVGRVDDGQWHHALLSASTNSQMLYLDGVPVTATALTGAISAAGMTFAQVGAGPSSGSWPFAQQNATGYFTGDIAEVSIYRKQLSAAVASAQAGSRNKATGTALTKRYAITDPSGAKLTQQRFELPSGRLVETIDATGQRIRMGYDALTGRLATQTDPNGNYVQFVHDKQGNITEQTSCQKRSADPSAAVCGTVYYSYYNNAADPLDPCNGKMLTARDGRSLGPADNTYLTTYTYDSRCNLVAVTDPIGRTTRMDFSLPSGTEAVDTGRIPAGLPVRTISPGGGVQTVSYYRTGDVATITDAAGKATTFTYDALGRMIRQHEQNAAYPALDTDLAYDKQSRVSSQSMPRVLNRVTGAYHRAKSVFEYDYDGHNTKQTITDLEGGDAARVISSTFDNHGNLYQATDAAGKKTTYLYNGLGQAVSVTNASGVTVLTTYDAVGRELTASVKDWTGDPNAPSTPANLVISTIDYDPAGRVANTVDAMGWATSYDYYDDGTVWRKWRKESRDAGARAYLMEENFYDLAGNLTKQITGNGSLVTTYQVDAASRQTGSVSDPGGLNRVVSSTYDDDDNVLSIASSDTGGVTLDLNRWTYDPQSNVLSHTVYNGPQGANPHNAGNARWLNAGALAPDALGGNTLSAVGNVTLSGTDASFDGTGYLTSATSAVDTRSSFTVSAWTQVNSTAIPVTIASQDGTAVSGFTLYYNRATGRWNFTMPRDDSRGAGYETVASSTAVSVGAWTHLAGVYDARAKTMKIYVNGVLAGTQKRVALPWGASGKFVIGAAKSGADLNGRPDLLIRDTAGAARYYRNSGGDTATNSIPGATVDLGSGFTGVPTALGDLNGDGLDDLLRCESSGLLLQLNTGQGDANTFSSTATNILNPCPYSQIAAGDVDGDGRDDVVAVATSGGNLVYHHQTGGTGTSQLSSAITVRTNVGGNTYAMGDMDGDGRCDLVVRTPAGILYWEKGAGDGTFATGVQIGNGWTNYLFTAGDYNGDGTVDIIAKSTVAPLGLYIYPNYPANGQPNIAGTPRIQVGSGTFSTTAFMAAGHLDGDGEANLRGLIRDVQVYPRALTDAEVATVKAGTLSPAGVLGERTRFALDKRGLVIAQTDPLGNVWQYENDEAGRQVVSTAPSVATMTNGVLTTLPPISTIGYDTFGSATETRDPTGKVTVTEYDSAGRALAQRLPSYTPPGSSTPLLPRTSRTFTSTGQVASETDPMGNVTSYTYDQMGRLAKITPPNLKAVSYTYDLLGDVLSVTDPTGAKNTSTYDFLGRKCTTTQLVRQTSATYTTSFGYGVAETPCTAAIVAGDPMRQSLVDSPSHFKSHATFTKAGEVASATDPANNVTGYQYDARGRVTKATQADGTYLKPTFNLAGQVTATTSYTAANAVVTTTSQSFDKAGRVVTATDARGTTRTYTYDATGLLQQATQPVTAATGITDKYWYDPAGRQTRFTDGRNNSFDTVYNVWGLPESNIEPSTAAHPALADRTFTFGYDLNGRVGTQLSPGNVTVTNGYDTMGNLRTQHGVAGSVITDRTFSYDDAGRMTEFSGASGTNTITYDDRGLPLSVNGTSGNASATWGPEGQLLTRTDAAGTTGFAYDTAGRLKTITNGTLKLDYGYNNLNQVTSVTHGNANVRVLGYHTGTHRLMTDELKTTGGATVGKISYDWDLNGNEISKTTTGFGGPNVTNTYLYDLADRITSWSDGVASTAYTYDNSGNRITAGTNNFTYDARNRLLTSSTGGTSYTYTPRGTLSGTTVGTVTTSTTADAFGQITGQGSQSYSYDALGRSIRPGHSFSGTGNDLAADATAQYIRAPGGDLAGVADTSGNSKVYTWTDLHSDVVAQFGATDTTLSRNAKYEPFGKPIGTSSLIGSLGFQSEWTDTSTGRVNMAARWYNPDTGQFDSRDSIADPGNPNRYSYVANNPLTNVDPSGHMRMNEDGGSAPQTPKGPVCRGSEHAHGCGTDGGGTPEPPCHGGEYAPGCGSKRGDIRVDPVKKTCDRVIGDHTKCMLDPPKEVVCPTATGAKVFENCTVLKVTKDTCEINGVVIPKDQLPAEARDCEEYARIMDLRGGQYEGYEDGTDRDHVTAFLIGEVLQDTAMKGIEKAEAEKQAKCQASFWCRNASTVGAIAGAVAGVIVGAVCMAVTAGAGSIGCAFAAGFVGGFVGSLTTGALQGKSGSELWGGALIDGAIGGVIGVLTLGLGAGLGAGVRALLRTAGGKAASSAATSAAKAAAAKVASTAVGKAANATLSAVRNTAIKFENKVGSNVACAVRDVGMAVAQEARNLHSFDPATKVLLASGVAVAIADIKLGDKVLATDPLTGHTSEQPVTALHKNIDLDLTDITVSSTPAEGSPAADLGRRTAQGTGTTRGPTSTTVLHTTQHHPLWDATTGSWVIAAGLKPGQSTLTGPDGQTLYVIAVRNFDGVKEMRDLTVANVHTYYVVAGDTPVLVHNCGGKVPGHPESCRCGGGSPDIPWSSPKVGQAARDLKNGATSAMVGSRSEAEEIFLGQYQAAGYRNAAGFDGPGTRQYFGSKAGTYHWDDQLGDDGRVLGHGPGNTDGDFPHLQIHTFEGPIVRIFWGGR</sequence>
<dbReference type="InterPro" id="IPR035992">
    <property type="entry name" value="Ricin_B-like_lectins"/>
</dbReference>
<dbReference type="Pfam" id="PF20148">
    <property type="entry name" value="DUF6531"/>
    <property type="match status" value="1"/>
</dbReference>
<feature type="region of interest" description="Disordered" evidence="4">
    <location>
        <begin position="3356"/>
        <end position="3389"/>
    </location>
</feature>
<protein>
    <submittedName>
        <fullName evidence="8">Uncharacterized protein</fullName>
    </submittedName>
</protein>
<evidence type="ECO:0000256" key="3">
    <source>
        <dbReference type="ARBA" id="ARBA00023157"/>
    </source>
</evidence>
<dbReference type="InterPro" id="IPR006530">
    <property type="entry name" value="YD"/>
</dbReference>
<dbReference type="Gene3D" id="2.170.16.10">
    <property type="entry name" value="Hedgehog/Intein (Hint) domain"/>
    <property type="match status" value="1"/>
</dbReference>
<keyword evidence="5" id="KW-0472">Membrane</keyword>
<dbReference type="Gene3D" id="2.80.10.50">
    <property type="match status" value="1"/>
</dbReference>
<gene>
    <name evidence="8" type="ORF">Rhe02_04460</name>
</gene>
<dbReference type="InterPro" id="IPR013320">
    <property type="entry name" value="ConA-like_dom_sf"/>
</dbReference>
<feature type="transmembrane region" description="Helical" evidence="5">
    <location>
        <begin position="3615"/>
        <end position="3636"/>
    </location>
</feature>
<dbReference type="InterPro" id="IPR036844">
    <property type="entry name" value="Hint_dom_sf"/>
</dbReference>
<dbReference type="NCBIfam" id="TIGR03696">
    <property type="entry name" value="Rhs_assc_core"/>
    <property type="match status" value="1"/>
</dbReference>
<dbReference type="Pfam" id="PF05593">
    <property type="entry name" value="RHS_repeat"/>
    <property type="match status" value="4"/>
</dbReference>
<dbReference type="InterPro" id="IPR000772">
    <property type="entry name" value="Ricin_B_lectin"/>
</dbReference>
<dbReference type="SUPFAM" id="SSF51294">
    <property type="entry name" value="Hedgehog/intein (Hint) domain"/>
    <property type="match status" value="1"/>
</dbReference>